<evidence type="ECO:0000256" key="3">
    <source>
        <dbReference type="ARBA" id="ARBA00023157"/>
    </source>
</evidence>
<dbReference type="SUPFAM" id="SSF50494">
    <property type="entry name" value="Trypsin-like serine proteases"/>
    <property type="match status" value="1"/>
</dbReference>
<feature type="domain" description="Peptidase S1" evidence="7">
    <location>
        <begin position="100"/>
        <end position="349"/>
    </location>
</feature>
<evidence type="ECO:0000256" key="6">
    <source>
        <dbReference type="SAM" id="SignalP"/>
    </source>
</evidence>
<name>A0A2J7QAT7_9NEOP</name>
<dbReference type="STRING" id="105785.A0A2J7QAT7"/>
<dbReference type="SMART" id="SM00020">
    <property type="entry name" value="Tryp_SPc"/>
    <property type="match status" value="1"/>
</dbReference>
<organism evidence="8 9">
    <name type="scientific">Cryptotermes secundus</name>
    <dbReference type="NCBI Taxonomy" id="105785"/>
    <lineage>
        <taxon>Eukaryota</taxon>
        <taxon>Metazoa</taxon>
        <taxon>Ecdysozoa</taxon>
        <taxon>Arthropoda</taxon>
        <taxon>Hexapoda</taxon>
        <taxon>Insecta</taxon>
        <taxon>Pterygota</taxon>
        <taxon>Neoptera</taxon>
        <taxon>Polyneoptera</taxon>
        <taxon>Dictyoptera</taxon>
        <taxon>Blattodea</taxon>
        <taxon>Blattoidea</taxon>
        <taxon>Termitoidae</taxon>
        <taxon>Kalotermitidae</taxon>
        <taxon>Cryptotermitinae</taxon>
        <taxon>Cryptotermes</taxon>
    </lineage>
</organism>
<dbReference type="PRINTS" id="PR00722">
    <property type="entry name" value="CHYMOTRYPSIN"/>
</dbReference>
<reference evidence="8 9" key="1">
    <citation type="submission" date="2017-12" db="EMBL/GenBank/DDBJ databases">
        <title>Hemimetabolous genomes reveal molecular basis of termite eusociality.</title>
        <authorList>
            <person name="Harrison M.C."/>
            <person name="Jongepier E."/>
            <person name="Robertson H.M."/>
            <person name="Arning N."/>
            <person name="Bitard-Feildel T."/>
            <person name="Chao H."/>
            <person name="Childers C.P."/>
            <person name="Dinh H."/>
            <person name="Doddapaneni H."/>
            <person name="Dugan S."/>
            <person name="Gowin J."/>
            <person name="Greiner C."/>
            <person name="Han Y."/>
            <person name="Hu H."/>
            <person name="Hughes D.S.T."/>
            <person name="Huylmans A.-K."/>
            <person name="Kemena C."/>
            <person name="Kremer L.P.M."/>
            <person name="Lee S.L."/>
            <person name="Lopez-Ezquerra A."/>
            <person name="Mallet L."/>
            <person name="Monroy-Kuhn J.M."/>
            <person name="Moser A."/>
            <person name="Murali S.C."/>
            <person name="Muzny D.M."/>
            <person name="Otani S."/>
            <person name="Piulachs M.-D."/>
            <person name="Poelchau M."/>
            <person name="Qu J."/>
            <person name="Schaub F."/>
            <person name="Wada-Katsumata A."/>
            <person name="Worley K.C."/>
            <person name="Xie Q."/>
            <person name="Ylla G."/>
            <person name="Poulsen M."/>
            <person name="Gibbs R.A."/>
            <person name="Schal C."/>
            <person name="Richards S."/>
            <person name="Belles X."/>
            <person name="Korb J."/>
            <person name="Bornberg-Bauer E."/>
        </authorList>
    </citation>
    <scope>NUCLEOTIDE SEQUENCE [LARGE SCALE GENOMIC DNA]</scope>
    <source>
        <tissue evidence="8">Whole body</tissue>
    </source>
</reference>
<dbReference type="PROSITE" id="PS50240">
    <property type="entry name" value="TRYPSIN_DOM"/>
    <property type="match status" value="1"/>
</dbReference>
<evidence type="ECO:0000259" key="7">
    <source>
        <dbReference type="PROSITE" id="PS50240"/>
    </source>
</evidence>
<dbReference type="FunFam" id="2.40.10.10:FF:000038">
    <property type="entry name" value="Serine protease"/>
    <property type="match status" value="1"/>
</dbReference>
<comment type="subcellular location">
    <subcellularLocation>
        <location evidence="1">Secreted</location>
    </subcellularLocation>
</comment>
<gene>
    <name evidence="8" type="ORF">B7P43_G16136</name>
</gene>
<keyword evidence="6" id="KW-0732">Signal</keyword>
<evidence type="ECO:0000256" key="2">
    <source>
        <dbReference type="ARBA" id="ARBA00022525"/>
    </source>
</evidence>
<dbReference type="InterPro" id="IPR001254">
    <property type="entry name" value="Trypsin_dom"/>
</dbReference>
<dbReference type="PANTHER" id="PTHR24258">
    <property type="entry name" value="SERINE PROTEASE-RELATED"/>
    <property type="match status" value="1"/>
</dbReference>
<protein>
    <recommendedName>
        <fullName evidence="4">Phenoloxidase-activating factor 2</fullName>
    </recommendedName>
    <alternativeName>
        <fullName evidence="5">Prophenoloxidase-activating factor II</fullName>
    </alternativeName>
</protein>
<evidence type="ECO:0000313" key="8">
    <source>
        <dbReference type="EMBL" id="PNF25685.1"/>
    </source>
</evidence>
<dbReference type="GO" id="GO:0005576">
    <property type="term" value="C:extracellular region"/>
    <property type="evidence" value="ECO:0007669"/>
    <property type="project" value="UniProtKB-SubCell"/>
</dbReference>
<accession>A0A2J7QAT7</accession>
<dbReference type="CDD" id="cd00190">
    <property type="entry name" value="Tryp_SPc"/>
    <property type="match status" value="1"/>
</dbReference>
<dbReference type="EMBL" id="NEVH01016327">
    <property type="protein sequence ID" value="PNF25685.1"/>
    <property type="molecule type" value="Genomic_DNA"/>
</dbReference>
<proteinExistence type="predicted"/>
<comment type="caution">
    <text evidence="8">The sequence shown here is derived from an EMBL/GenBank/DDBJ whole genome shotgun (WGS) entry which is preliminary data.</text>
</comment>
<dbReference type="PROSITE" id="PS00134">
    <property type="entry name" value="TRYPSIN_HIS"/>
    <property type="match status" value="1"/>
</dbReference>
<evidence type="ECO:0000256" key="4">
    <source>
        <dbReference type="ARBA" id="ARBA00068096"/>
    </source>
</evidence>
<dbReference type="Pfam" id="PF00089">
    <property type="entry name" value="Trypsin"/>
    <property type="match status" value="1"/>
</dbReference>
<dbReference type="Gene3D" id="2.40.10.10">
    <property type="entry name" value="Trypsin-like serine proteases"/>
    <property type="match status" value="1"/>
</dbReference>
<keyword evidence="9" id="KW-1185">Reference proteome</keyword>
<evidence type="ECO:0000256" key="5">
    <source>
        <dbReference type="ARBA" id="ARBA00076468"/>
    </source>
</evidence>
<dbReference type="InterPro" id="IPR018114">
    <property type="entry name" value="TRYPSIN_HIS"/>
</dbReference>
<evidence type="ECO:0000256" key="1">
    <source>
        <dbReference type="ARBA" id="ARBA00004613"/>
    </source>
</evidence>
<dbReference type="InParanoid" id="A0A2J7QAT7"/>
<dbReference type="AlphaFoldDB" id="A0A2J7QAT7"/>
<keyword evidence="3" id="KW-1015">Disulfide bond</keyword>
<dbReference type="Proteomes" id="UP000235965">
    <property type="component" value="Unassembled WGS sequence"/>
</dbReference>
<feature type="chain" id="PRO_5014339760" description="Phenoloxidase-activating factor 2" evidence="6">
    <location>
        <begin position="22"/>
        <end position="355"/>
    </location>
</feature>
<dbReference type="InterPro" id="IPR001314">
    <property type="entry name" value="Peptidase_S1A"/>
</dbReference>
<dbReference type="OrthoDB" id="5918597at2759"/>
<dbReference type="GO" id="GO:0004252">
    <property type="term" value="F:serine-type endopeptidase activity"/>
    <property type="evidence" value="ECO:0007669"/>
    <property type="project" value="InterPro"/>
</dbReference>
<sequence>MRILTVMFLVSLWTWLRVVAAAAGPDSPETNEADHSHSAGGCDCMEYWTCVMSGGNPYSYCGLSESNVCCFVPQGAKPVGLFPLSTGRRPDKGRCGKKGNDSGREGIAGPAEWPWHAAILEKPDDLYVCGASLLDESWVLTAAHCVDDYVSNRGESLKVRLGEHDVTSTRESLRHEEYDVADVVLYPGFNNASLAHDIALIRLRHPAKQRPNIDVVCLPRQGSKFPDTTDSPAHTSCVITGWGRRSETSEHSVVLKKVKVPLWQNSACERALQQQFGSRFSLPDTSICAGADGRDACDGDGGGPLVCEQDGQWYQIGIVSFGIGCGRHNTPGVYTRVSMYEEWITNSVLRHKTRQ</sequence>
<dbReference type="InterPro" id="IPR009003">
    <property type="entry name" value="Peptidase_S1_PA"/>
</dbReference>
<dbReference type="InterPro" id="IPR043504">
    <property type="entry name" value="Peptidase_S1_PA_chymotrypsin"/>
</dbReference>
<dbReference type="PANTHER" id="PTHR24258:SF116">
    <property type="entry name" value="FI16631P1-RELATED"/>
    <property type="match status" value="1"/>
</dbReference>
<keyword evidence="2" id="KW-0964">Secreted</keyword>
<evidence type="ECO:0000313" key="9">
    <source>
        <dbReference type="Proteomes" id="UP000235965"/>
    </source>
</evidence>
<feature type="signal peptide" evidence="6">
    <location>
        <begin position="1"/>
        <end position="21"/>
    </location>
</feature>
<dbReference type="GO" id="GO:0006508">
    <property type="term" value="P:proteolysis"/>
    <property type="evidence" value="ECO:0007669"/>
    <property type="project" value="InterPro"/>
</dbReference>